<protein>
    <submittedName>
        <fullName evidence="6">ABC transporter substrate-binding protein</fullName>
    </submittedName>
</protein>
<dbReference type="InterPro" id="IPR039424">
    <property type="entry name" value="SBP_5"/>
</dbReference>
<dbReference type="InterPro" id="IPR000914">
    <property type="entry name" value="SBP_5_dom"/>
</dbReference>
<dbReference type="OrthoDB" id="9046151at2"/>
<dbReference type="SUPFAM" id="SSF53850">
    <property type="entry name" value="Periplasmic binding protein-like II"/>
    <property type="match status" value="1"/>
</dbReference>
<dbReference type="EMBL" id="VCKW01000031">
    <property type="protein sequence ID" value="TMR04317.1"/>
    <property type="molecule type" value="Genomic_DNA"/>
</dbReference>
<proteinExistence type="inferred from homology"/>
<dbReference type="Pfam" id="PF00496">
    <property type="entry name" value="SBP_bac_5"/>
    <property type="match status" value="1"/>
</dbReference>
<dbReference type="GO" id="GO:1904680">
    <property type="term" value="F:peptide transmembrane transporter activity"/>
    <property type="evidence" value="ECO:0007669"/>
    <property type="project" value="TreeGrafter"/>
</dbReference>
<dbReference type="InterPro" id="IPR006311">
    <property type="entry name" value="TAT_signal"/>
</dbReference>
<dbReference type="GO" id="GO:0015833">
    <property type="term" value="P:peptide transport"/>
    <property type="evidence" value="ECO:0007669"/>
    <property type="project" value="TreeGrafter"/>
</dbReference>
<dbReference type="RefSeq" id="WP_138644537.1">
    <property type="nucleotide sequence ID" value="NZ_VCKW01000031.1"/>
</dbReference>
<feature type="signal peptide" evidence="4">
    <location>
        <begin position="1"/>
        <end position="23"/>
    </location>
</feature>
<dbReference type="Proteomes" id="UP000309174">
    <property type="component" value="Unassembled WGS sequence"/>
</dbReference>
<keyword evidence="2" id="KW-0813">Transport</keyword>
<dbReference type="AlphaFoldDB" id="A0A5C4JFQ0"/>
<sequence length="545" mass="59212">MSKFSRRSNLFLGSVITLTLALGACGGGGSGGKSASADRTFMWAAAGVPSSLDIWKTFEGDASRYMGVEWGSTLVEYDPSKTGSNGCDRLTSSDGVRPHLAKSWTYDGNRLVLTLRDDAVSTHGNKLTAEDVVWSLQRAQELASNARFVLSSAAAVKTKNAFTAVDDRTVAISLDRHTALDAVIFTFPQLAIIDSREAKKHATTKDPWATEWLKTNVASFGPWKLKSFGPGSEVVYERNSAYWDPKALGHYNKLIFKSVPDPSTRFQLLKTGGADYAEKLTFDQYKSLKSQRGPVQVQNCVSANRDTLMLNESFAPFANQDVRLAISKAIDRQKLSSGVYGGYATPADQGLGSFYFKSGTDAPSFDYDPGRAKQLLNDSGHGNLSFKILVSPSRPGAYAESLAVQLKGMLADVGITANIDVVAGATQFSDAYYKGTYQAILYNEAPAIADPFYSAALYNSERGIKTFGYKNAAYEAAVTSLQQTVDPTRREQVMGQVAKVVDETVPQVYLTDNRFIYAMQSSVSGFMNAPNGAPMVYRLKNDGRP</sequence>
<comment type="caution">
    <text evidence="6">The sequence shown here is derived from an EMBL/GenBank/DDBJ whole genome shotgun (WGS) entry which is preliminary data.</text>
</comment>
<dbReference type="GO" id="GO:0043190">
    <property type="term" value="C:ATP-binding cassette (ABC) transporter complex"/>
    <property type="evidence" value="ECO:0007669"/>
    <property type="project" value="InterPro"/>
</dbReference>
<keyword evidence="3 4" id="KW-0732">Signal</keyword>
<reference evidence="6 7" key="1">
    <citation type="submission" date="2019-05" db="EMBL/GenBank/DDBJ databases">
        <title>Draft genome sequence of Actinomadura sp. 14C53.</title>
        <authorList>
            <person name="Saricaoglu S."/>
            <person name="Isik K."/>
        </authorList>
    </citation>
    <scope>NUCLEOTIDE SEQUENCE [LARGE SCALE GENOMIC DNA]</scope>
    <source>
        <strain evidence="6 7">14C53</strain>
    </source>
</reference>
<dbReference type="PIRSF" id="PIRSF002741">
    <property type="entry name" value="MppA"/>
    <property type="match status" value="1"/>
</dbReference>
<evidence type="ECO:0000313" key="7">
    <source>
        <dbReference type="Proteomes" id="UP000309174"/>
    </source>
</evidence>
<dbReference type="GO" id="GO:0042597">
    <property type="term" value="C:periplasmic space"/>
    <property type="evidence" value="ECO:0007669"/>
    <property type="project" value="UniProtKB-ARBA"/>
</dbReference>
<feature type="domain" description="Solute-binding protein family 5" evidence="5">
    <location>
        <begin position="96"/>
        <end position="463"/>
    </location>
</feature>
<dbReference type="CDD" id="cd08512">
    <property type="entry name" value="PBP2_NikA_DppA_OppA_like_7"/>
    <property type="match status" value="1"/>
</dbReference>
<evidence type="ECO:0000256" key="3">
    <source>
        <dbReference type="ARBA" id="ARBA00022729"/>
    </source>
</evidence>
<organism evidence="6 7">
    <name type="scientific">Actinomadura soli</name>
    <dbReference type="NCBI Taxonomy" id="2508997"/>
    <lineage>
        <taxon>Bacteria</taxon>
        <taxon>Bacillati</taxon>
        <taxon>Actinomycetota</taxon>
        <taxon>Actinomycetes</taxon>
        <taxon>Streptosporangiales</taxon>
        <taxon>Thermomonosporaceae</taxon>
        <taxon>Actinomadura</taxon>
    </lineage>
</organism>
<name>A0A5C4JFQ0_9ACTN</name>
<dbReference type="Gene3D" id="3.10.105.10">
    <property type="entry name" value="Dipeptide-binding Protein, Domain 3"/>
    <property type="match status" value="1"/>
</dbReference>
<dbReference type="Gene3D" id="3.40.190.10">
    <property type="entry name" value="Periplasmic binding protein-like II"/>
    <property type="match status" value="1"/>
</dbReference>
<evidence type="ECO:0000256" key="4">
    <source>
        <dbReference type="SAM" id="SignalP"/>
    </source>
</evidence>
<keyword evidence="7" id="KW-1185">Reference proteome</keyword>
<evidence type="ECO:0000313" key="6">
    <source>
        <dbReference type="EMBL" id="TMR04317.1"/>
    </source>
</evidence>
<dbReference type="PROSITE" id="PS51318">
    <property type="entry name" value="TAT"/>
    <property type="match status" value="1"/>
</dbReference>
<evidence type="ECO:0000256" key="2">
    <source>
        <dbReference type="ARBA" id="ARBA00022448"/>
    </source>
</evidence>
<accession>A0A5C4JFQ0</accession>
<comment type="similarity">
    <text evidence="1">Belongs to the bacterial solute-binding protein 5 family.</text>
</comment>
<dbReference type="InterPro" id="IPR030678">
    <property type="entry name" value="Peptide/Ni-bd"/>
</dbReference>
<evidence type="ECO:0000256" key="1">
    <source>
        <dbReference type="ARBA" id="ARBA00005695"/>
    </source>
</evidence>
<feature type="chain" id="PRO_5039445171" evidence="4">
    <location>
        <begin position="24"/>
        <end position="545"/>
    </location>
</feature>
<gene>
    <name evidence="6" type="ORF">ETD83_08615</name>
</gene>
<evidence type="ECO:0000259" key="5">
    <source>
        <dbReference type="Pfam" id="PF00496"/>
    </source>
</evidence>
<dbReference type="PROSITE" id="PS51257">
    <property type="entry name" value="PROKAR_LIPOPROTEIN"/>
    <property type="match status" value="1"/>
</dbReference>
<dbReference type="PANTHER" id="PTHR30290">
    <property type="entry name" value="PERIPLASMIC BINDING COMPONENT OF ABC TRANSPORTER"/>
    <property type="match status" value="1"/>
</dbReference>
<dbReference type="PANTHER" id="PTHR30290:SF9">
    <property type="entry name" value="OLIGOPEPTIDE-BINDING PROTEIN APPA"/>
    <property type="match status" value="1"/>
</dbReference>